<organism evidence="2 3">
    <name type="scientific">Streptomyces phaeolivaceus</name>
    <dbReference type="NCBI Taxonomy" id="2653200"/>
    <lineage>
        <taxon>Bacteria</taxon>
        <taxon>Bacillati</taxon>
        <taxon>Actinomycetota</taxon>
        <taxon>Actinomycetes</taxon>
        <taxon>Kitasatosporales</taxon>
        <taxon>Streptomycetaceae</taxon>
        <taxon>Streptomyces</taxon>
    </lineage>
</organism>
<dbReference type="AlphaFoldDB" id="A0A5P8JZI1"/>
<protein>
    <submittedName>
        <fullName evidence="2">WD40 repeat domain-containing protein</fullName>
    </submittedName>
</protein>
<keyword evidence="1" id="KW-0472">Membrane</keyword>
<dbReference type="InterPro" id="IPR015943">
    <property type="entry name" value="WD40/YVTN_repeat-like_dom_sf"/>
</dbReference>
<name>A0A5P8JZI1_9ACTN</name>
<sequence length="411" mass="44966">MNVDELVRDSLREQAAEQPPLAADFAARVLTVRRRRRTRRLATGAAATAAVVAVAVAVPLLDSGKEQVRLATEMNKSDIIAHPDQSPPRDLIAAGDVALAAYYTWDTVITKKKDTAVGQRSYSILDQETGKYVPDSRWSMVAVAPGMRTAAVLEKDLPAKRIGLLDLLTGEVERWIPVDRGVASVEFSSDGTRIVATTYGKNPDLLTRAGNDLDGDGKKNDFMPEWSKSYRTGFYIVDVDSGGTEWTELPVEDPENQMGVVNSRQDFSFSGDGKLVRSGLSTEPYDQYYDLKGDKVDKPADEKYLNSWVQARLSPNGKLAAGDFAGGAKTTASEILDPRTGKRLHKIPGQQLLAWADDERLVAWDIKAGDNEFRNRLVLVTVGSDRTIPLSGVRKGNDGAPGRWNAVFATR</sequence>
<dbReference type="Proteomes" id="UP000327294">
    <property type="component" value="Chromosome"/>
</dbReference>
<dbReference type="Gene3D" id="2.130.10.10">
    <property type="entry name" value="YVTN repeat-like/Quinoprotein amine dehydrogenase"/>
    <property type="match status" value="1"/>
</dbReference>
<keyword evidence="1" id="KW-1133">Transmembrane helix</keyword>
<gene>
    <name evidence="2" type="ORF">F9278_09635</name>
</gene>
<dbReference type="RefSeq" id="WP_152167929.1">
    <property type="nucleotide sequence ID" value="NZ_CP045096.1"/>
</dbReference>
<reference evidence="2 3" key="1">
    <citation type="submission" date="2019-10" db="EMBL/GenBank/DDBJ databases">
        <title>Streptomyces sp. strain GY16 isolated from leaves of Broussonetia papyrifera.</title>
        <authorList>
            <person name="Mo P."/>
        </authorList>
    </citation>
    <scope>NUCLEOTIDE SEQUENCE [LARGE SCALE GENOMIC DNA]</scope>
    <source>
        <strain evidence="2 3">GY16</strain>
    </source>
</reference>
<keyword evidence="3" id="KW-1185">Reference proteome</keyword>
<dbReference type="SUPFAM" id="SSF50969">
    <property type="entry name" value="YVTN repeat-like/Quinoprotein amine dehydrogenase"/>
    <property type="match status" value="1"/>
</dbReference>
<evidence type="ECO:0000313" key="2">
    <source>
        <dbReference type="EMBL" id="QFQ96423.1"/>
    </source>
</evidence>
<evidence type="ECO:0000313" key="3">
    <source>
        <dbReference type="Proteomes" id="UP000327294"/>
    </source>
</evidence>
<dbReference type="InterPro" id="IPR011044">
    <property type="entry name" value="Quino_amine_DH_bsu"/>
</dbReference>
<dbReference type="EMBL" id="CP045096">
    <property type="protein sequence ID" value="QFQ96423.1"/>
    <property type="molecule type" value="Genomic_DNA"/>
</dbReference>
<keyword evidence="1" id="KW-0812">Transmembrane</keyword>
<evidence type="ECO:0000256" key="1">
    <source>
        <dbReference type="SAM" id="Phobius"/>
    </source>
</evidence>
<dbReference type="KEGG" id="sphv:F9278_09635"/>
<accession>A0A5P8JZI1</accession>
<proteinExistence type="predicted"/>
<feature type="transmembrane region" description="Helical" evidence="1">
    <location>
        <begin position="41"/>
        <end position="61"/>
    </location>
</feature>